<dbReference type="KEGG" id="blau:DQQ01_04775"/>
<name>A0A2Z4U9N3_9FIRM</name>
<evidence type="ECO:0000259" key="3">
    <source>
        <dbReference type="Pfam" id="PF00535"/>
    </source>
</evidence>
<keyword evidence="5" id="KW-1185">Reference proteome</keyword>
<proteinExistence type="predicted"/>
<evidence type="ECO:0000256" key="2">
    <source>
        <dbReference type="ARBA" id="ARBA00022679"/>
    </source>
</evidence>
<dbReference type="InterPro" id="IPR029044">
    <property type="entry name" value="Nucleotide-diphossugar_trans"/>
</dbReference>
<dbReference type="PANTHER" id="PTHR22916:SF51">
    <property type="entry name" value="GLYCOSYLTRANSFERASE EPSH-RELATED"/>
    <property type="match status" value="1"/>
</dbReference>
<reference evidence="5" key="1">
    <citation type="submission" date="2018-06" db="EMBL/GenBank/DDBJ databases">
        <title>Description of Blautia argi sp. nov., a new anaerobic isolated from dog feces.</title>
        <authorList>
            <person name="Chang Y.-H."/>
            <person name="Paek J."/>
            <person name="Shin Y."/>
        </authorList>
    </citation>
    <scope>NUCLEOTIDE SEQUENCE [LARGE SCALE GENOMIC DNA]</scope>
    <source>
        <strain evidence="5">KCTC 15426</strain>
    </source>
</reference>
<evidence type="ECO:0000313" key="5">
    <source>
        <dbReference type="Proteomes" id="UP000250003"/>
    </source>
</evidence>
<dbReference type="Pfam" id="PF00535">
    <property type="entry name" value="Glycos_transf_2"/>
    <property type="match status" value="1"/>
</dbReference>
<dbReference type="RefSeq" id="WP_111918841.1">
    <property type="nucleotide sequence ID" value="NZ_CP030280.1"/>
</dbReference>
<dbReference type="PANTHER" id="PTHR22916">
    <property type="entry name" value="GLYCOSYLTRANSFERASE"/>
    <property type="match status" value="1"/>
</dbReference>
<feature type="domain" description="Glycosyltransferase 2-like" evidence="3">
    <location>
        <begin position="10"/>
        <end position="128"/>
    </location>
</feature>
<accession>A0A2Z4U9N3</accession>
<dbReference type="Proteomes" id="UP000250003">
    <property type="component" value="Chromosome"/>
</dbReference>
<evidence type="ECO:0000256" key="1">
    <source>
        <dbReference type="ARBA" id="ARBA00022676"/>
    </source>
</evidence>
<organism evidence="4 5">
    <name type="scientific">Blautia argi</name>
    <dbReference type="NCBI Taxonomy" id="1912897"/>
    <lineage>
        <taxon>Bacteria</taxon>
        <taxon>Bacillati</taxon>
        <taxon>Bacillota</taxon>
        <taxon>Clostridia</taxon>
        <taxon>Lachnospirales</taxon>
        <taxon>Lachnospiraceae</taxon>
        <taxon>Blautia</taxon>
    </lineage>
</organism>
<protein>
    <submittedName>
        <fullName evidence="4">Glycosyl transferase</fullName>
    </submittedName>
</protein>
<dbReference type="InterPro" id="IPR001173">
    <property type="entry name" value="Glyco_trans_2-like"/>
</dbReference>
<evidence type="ECO:0000313" key="4">
    <source>
        <dbReference type="EMBL" id="AWY97574.1"/>
    </source>
</evidence>
<dbReference type="OrthoDB" id="1640114at2"/>
<keyword evidence="2 4" id="KW-0808">Transferase</keyword>
<dbReference type="AlphaFoldDB" id="A0A2Z4U9N3"/>
<dbReference type="SUPFAM" id="SSF53448">
    <property type="entry name" value="Nucleotide-diphospho-sugar transferases"/>
    <property type="match status" value="1"/>
</dbReference>
<dbReference type="GO" id="GO:0016757">
    <property type="term" value="F:glycosyltransferase activity"/>
    <property type="evidence" value="ECO:0007669"/>
    <property type="project" value="UniProtKB-KW"/>
</dbReference>
<dbReference type="EMBL" id="CP030280">
    <property type="protein sequence ID" value="AWY97574.1"/>
    <property type="molecule type" value="Genomic_DNA"/>
</dbReference>
<dbReference type="Gene3D" id="3.90.550.10">
    <property type="entry name" value="Spore Coat Polysaccharide Biosynthesis Protein SpsA, Chain A"/>
    <property type="match status" value="1"/>
</dbReference>
<sequence length="318" mass="37413">MEQIEKDLISVIIPVYNAEKELGRCIESILKQSYINLQILIIDDGSEDSSLSIARSYEKEDNRIFVFHQMNQGVSSARNLGIEKAEGKYLVFVDGDDFISDDMIERLFLNMAREEQIDVSICNYKRNGLQENEIEGECEVLNKEEAICRLFYRDSYQGFLCNKMFRTEVIKGERLLLNPEISICEDLLFCSLYFSHIRKAVYDSRVCYFYEETGFGATRSDQYNPRRYTMLKSFDEIEKAWDTFASERIKKAAYNYLATVCMLLFKMTVKYHKEADKNAMNQIIGHLKKTGWYYLNSEWQTKFKIAYVPLKLVSYFRK</sequence>
<keyword evidence="1" id="KW-0328">Glycosyltransferase</keyword>
<gene>
    <name evidence="4" type="ORF">DQQ01_04775</name>
</gene>
<dbReference type="CDD" id="cd00761">
    <property type="entry name" value="Glyco_tranf_GTA_type"/>
    <property type="match status" value="1"/>
</dbReference>